<dbReference type="Proteomes" id="UP000035350">
    <property type="component" value="Unassembled WGS sequence"/>
</dbReference>
<evidence type="ECO:0000313" key="6">
    <source>
        <dbReference type="EMBL" id="KKZ94572.1"/>
    </source>
</evidence>
<reference evidence="6 7" key="1">
    <citation type="journal article" date="2015" name="Genome Announc.">
        <title>Next-Generation Whole-Genome Sequencing of Eight Strains of Bacillus cereus, Isolated from Food.</title>
        <authorList>
            <person name="Krawczyk A.O."/>
            <person name="de Jong A."/>
            <person name="Eijlander R.T."/>
            <person name="Berendsen E.M."/>
            <person name="Holsappel S."/>
            <person name="Wells-Bennik M.H."/>
            <person name="Kuipers O.P."/>
        </authorList>
    </citation>
    <scope>NUCLEOTIDE SEQUENCE [LARGE SCALE GENOMIC DNA]</scope>
    <source>
        <strain evidence="6 7">B4147</strain>
    </source>
</reference>
<feature type="short sequence motif" description="GXSXG" evidence="4">
    <location>
        <begin position="39"/>
        <end position="43"/>
    </location>
</feature>
<dbReference type="GO" id="GO:0016787">
    <property type="term" value="F:hydrolase activity"/>
    <property type="evidence" value="ECO:0007669"/>
    <property type="project" value="UniProtKB-KW"/>
</dbReference>
<evidence type="ECO:0000259" key="5">
    <source>
        <dbReference type="PROSITE" id="PS51635"/>
    </source>
</evidence>
<evidence type="ECO:0000256" key="4">
    <source>
        <dbReference type="PROSITE-ProRule" id="PRU01161"/>
    </source>
</evidence>
<evidence type="ECO:0000256" key="1">
    <source>
        <dbReference type="ARBA" id="ARBA00022801"/>
    </source>
</evidence>
<evidence type="ECO:0000313" key="7">
    <source>
        <dbReference type="Proteomes" id="UP000035350"/>
    </source>
</evidence>
<protein>
    <recommendedName>
        <fullName evidence="5">PNPLA domain-containing protein</fullName>
    </recommendedName>
</protein>
<dbReference type="InterPro" id="IPR002641">
    <property type="entry name" value="PNPLA_dom"/>
</dbReference>
<proteinExistence type="predicted"/>
<dbReference type="Gene3D" id="3.40.1090.10">
    <property type="entry name" value="Cytosolic phospholipase A2 catalytic domain"/>
    <property type="match status" value="1"/>
</dbReference>
<dbReference type="InterPro" id="IPR050301">
    <property type="entry name" value="NTE"/>
</dbReference>
<dbReference type="PROSITE" id="PS51635">
    <property type="entry name" value="PNPLA"/>
    <property type="match status" value="1"/>
</dbReference>
<keyword evidence="1" id="KW-0378">Hydrolase</keyword>
<dbReference type="SUPFAM" id="SSF52151">
    <property type="entry name" value="FabD/lysophospholipase-like"/>
    <property type="match status" value="1"/>
</dbReference>
<keyword evidence="3" id="KW-0443">Lipid metabolism</keyword>
<dbReference type="InterPro" id="IPR016035">
    <property type="entry name" value="Acyl_Trfase/lysoPLipase"/>
</dbReference>
<feature type="short sequence motif" description="GXGXXG" evidence="4">
    <location>
        <begin position="10"/>
        <end position="15"/>
    </location>
</feature>
<reference evidence="7" key="2">
    <citation type="submission" date="2015-04" db="EMBL/GenBank/DDBJ databases">
        <title>Draft Genome Sequences of Eight Spore-Forming Food Isolates of Bacillus cereus Genome sequencing.</title>
        <authorList>
            <person name="Krawcyk A.O."/>
            <person name="de Jong A."/>
            <person name="Eijlander R.T."/>
            <person name="Berendsen E.M."/>
            <person name="Holsappel S."/>
            <person name="Wells-Bennik M."/>
            <person name="Kuipers O.P."/>
        </authorList>
    </citation>
    <scope>NUCLEOTIDE SEQUENCE [LARGE SCALE GENOMIC DNA]</scope>
    <source>
        <strain evidence="7">B4147</strain>
    </source>
</reference>
<dbReference type="GO" id="GO:0016042">
    <property type="term" value="P:lipid catabolic process"/>
    <property type="evidence" value="ECO:0007669"/>
    <property type="project" value="UniProtKB-KW"/>
</dbReference>
<dbReference type="AlphaFoldDB" id="A0A0G8C454"/>
<name>A0A0G8C454_9BACI</name>
<accession>A0A0G8C454</accession>
<dbReference type="Pfam" id="PF01734">
    <property type="entry name" value="Patatin"/>
    <property type="match status" value="1"/>
</dbReference>
<dbReference type="PATRIC" id="fig|1396.433.peg.2990"/>
<evidence type="ECO:0000256" key="3">
    <source>
        <dbReference type="ARBA" id="ARBA00023098"/>
    </source>
</evidence>
<dbReference type="RefSeq" id="WP_046958534.1">
    <property type="nucleotide sequence ID" value="NZ_LCYN01000025.1"/>
</dbReference>
<comment type="caution">
    <text evidence="6">The sequence shown here is derived from an EMBL/GenBank/DDBJ whole genome shotgun (WGS) entry which is preliminary data.</text>
</comment>
<gene>
    <name evidence="6" type="ORF">B4147_5904</name>
</gene>
<comment type="caution">
    <text evidence="4">Lacks conserved residue(s) required for the propagation of feature annotation.</text>
</comment>
<sequence length="61" mass="6320">MTKVGLVLAGGGCKGAYHIGVWKAFNEYGISDHICAVSGTSVGALNATLFSQGDYRIAETI</sequence>
<dbReference type="PANTHER" id="PTHR14226:SF29">
    <property type="entry name" value="NEUROPATHY TARGET ESTERASE SWS"/>
    <property type="match status" value="1"/>
</dbReference>
<feature type="domain" description="PNPLA" evidence="5">
    <location>
        <begin position="6"/>
        <end position="61"/>
    </location>
</feature>
<dbReference type="PANTHER" id="PTHR14226">
    <property type="entry name" value="NEUROPATHY TARGET ESTERASE/SWISS CHEESE D.MELANOGASTER"/>
    <property type="match status" value="1"/>
</dbReference>
<evidence type="ECO:0000256" key="2">
    <source>
        <dbReference type="ARBA" id="ARBA00022963"/>
    </source>
</evidence>
<organism evidence="6 7">
    <name type="scientific">Bacillus wiedmannii</name>
    <dbReference type="NCBI Taxonomy" id="1890302"/>
    <lineage>
        <taxon>Bacteria</taxon>
        <taxon>Bacillati</taxon>
        <taxon>Bacillota</taxon>
        <taxon>Bacilli</taxon>
        <taxon>Bacillales</taxon>
        <taxon>Bacillaceae</taxon>
        <taxon>Bacillus</taxon>
        <taxon>Bacillus cereus group</taxon>
    </lineage>
</organism>
<dbReference type="EMBL" id="LCYN01000025">
    <property type="protein sequence ID" value="KKZ94572.1"/>
    <property type="molecule type" value="Genomic_DNA"/>
</dbReference>
<keyword evidence="2" id="KW-0442">Lipid degradation</keyword>